<evidence type="ECO:0000256" key="2">
    <source>
        <dbReference type="SAM" id="Phobius"/>
    </source>
</evidence>
<dbReference type="InterPro" id="IPR057106">
    <property type="entry name" value="NXPE4_C"/>
</dbReference>
<dbReference type="PANTHER" id="PTHR16165:SF5">
    <property type="entry name" value="NXPE FAMILY MEMBER 3"/>
    <property type="match status" value="1"/>
</dbReference>
<dbReference type="InParanoid" id="C3YIQ6"/>
<reference evidence="4" key="1">
    <citation type="journal article" date="2008" name="Nature">
        <title>The amphioxus genome and the evolution of the chordate karyotype.</title>
        <authorList>
            <consortium name="US DOE Joint Genome Institute (JGI-PGF)"/>
            <person name="Putnam N.H."/>
            <person name="Butts T."/>
            <person name="Ferrier D.E.K."/>
            <person name="Furlong R.F."/>
            <person name="Hellsten U."/>
            <person name="Kawashima T."/>
            <person name="Robinson-Rechavi M."/>
            <person name="Shoguchi E."/>
            <person name="Terry A."/>
            <person name="Yu J.-K."/>
            <person name="Benito-Gutierrez E.L."/>
            <person name="Dubchak I."/>
            <person name="Garcia-Fernandez J."/>
            <person name="Gibson-Brown J.J."/>
            <person name="Grigoriev I.V."/>
            <person name="Horton A.C."/>
            <person name="de Jong P.J."/>
            <person name="Jurka J."/>
            <person name="Kapitonov V.V."/>
            <person name="Kohara Y."/>
            <person name="Kuroki Y."/>
            <person name="Lindquist E."/>
            <person name="Lucas S."/>
            <person name="Osoegawa K."/>
            <person name="Pennacchio L.A."/>
            <person name="Salamov A.A."/>
            <person name="Satou Y."/>
            <person name="Sauka-Spengler T."/>
            <person name="Schmutz J."/>
            <person name="Shin-I T."/>
            <person name="Toyoda A."/>
            <person name="Bronner-Fraser M."/>
            <person name="Fujiyama A."/>
            <person name="Holland L.Z."/>
            <person name="Holland P.W.H."/>
            <person name="Satoh N."/>
            <person name="Rokhsar D.S."/>
        </authorList>
    </citation>
    <scope>NUCLEOTIDE SEQUENCE [LARGE SCALE GENOMIC DNA]</scope>
    <source>
        <strain evidence="4">S238N-H82</strain>
        <tissue evidence="4">Testes</tissue>
    </source>
</reference>
<sequence>MPMTHRLSNSLGPPVTSVCSMVAVTQACAVFVTMTSLVLISIKEAPKPMLKLHSIKKPVQPINIKPLTIEPSLKPITVNPLVKQLPMEQPLHVTCSQNTKIVVLNRDRPHRQGDVLTAIVTARDQEGRPKTYGGDFFRARLIRDGSPQASSAGHIIDHDNGTYTVEFPLHWLGNVRIKIQLVHPSEAVKVLWRLRDIPNKIGFQCSFFDEKTKITEKRECFSSASPSLQPDQQCDLSKPEVNGTWFCQRPKKVPCTTIAKCRSSKDRVLGLVSQEEVKYFQKPHIEEELKNDVPLPIRVLEPELPTPPYLPACTWNMPDAQMKGFWLGKVWKSSVCNVRVFTPADIKRCLADKTVYMQVLEYGKNSYWNITIRYRFHYLPIQGKFWLPLSQLSYAADQLDTIQGGPNTVIVLGLWAHFTAEPLEVIQSRLYAIRLAIHRLLHRAPGTRVFVRTGTTREHKNGKLQHYLLRSDWLAYQITEMIREMFLGEPGVVVLDTWDMSVCQPGKDNVHPDQTMVDNELNNAMSNDQHFLPPPPMLPQQEPLRTFWAVAPPPATATVPIHTAMMNMPQTPQNIATYHPIPFITPATSQPNPSYINPSIPQAIQNPIAPIHSQRITTTPPSTSQIINTHHLTFIPSTVNSTAPIIHNTIRTTAPNTVLMNLSPIPPQNINPTTPHP</sequence>
<comment type="similarity">
    <text evidence="1">Belongs to the NXPE family.</text>
</comment>
<accession>C3YIQ6</accession>
<keyword evidence="2" id="KW-0472">Membrane</keyword>
<dbReference type="AlphaFoldDB" id="C3YIQ6"/>
<evidence type="ECO:0000313" key="4">
    <source>
        <dbReference type="EMBL" id="EEN59780.1"/>
    </source>
</evidence>
<dbReference type="PANTHER" id="PTHR16165">
    <property type="entry name" value="NXPE FAMILY MEMBER"/>
    <property type="match status" value="1"/>
</dbReference>
<gene>
    <name evidence="4" type="ORF">BRAFLDRAFT_86598</name>
</gene>
<dbReference type="InterPro" id="IPR014756">
    <property type="entry name" value="Ig_E-set"/>
</dbReference>
<dbReference type="Pfam" id="PF24536">
    <property type="entry name" value="NXPE4_C"/>
    <property type="match status" value="1"/>
</dbReference>
<protein>
    <recommendedName>
        <fullName evidence="3">NXPE C-terminal domain-containing protein</fullName>
    </recommendedName>
</protein>
<proteinExistence type="inferred from homology"/>
<dbReference type="Gene3D" id="2.60.40.10">
    <property type="entry name" value="Immunoglobulins"/>
    <property type="match status" value="1"/>
</dbReference>
<feature type="domain" description="NXPE C-terminal" evidence="3">
    <location>
        <begin position="365"/>
        <end position="526"/>
    </location>
</feature>
<evidence type="ECO:0000256" key="1">
    <source>
        <dbReference type="ARBA" id="ARBA00005431"/>
    </source>
</evidence>
<keyword evidence="2" id="KW-1133">Transmembrane helix</keyword>
<organism>
    <name type="scientific">Branchiostoma floridae</name>
    <name type="common">Florida lancelet</name>
    <name type="synonym">Amphioxus</name>
    <dbReference type="NCBI Taxonomy" id="7739"/>
    <lineage>
        <taxon>Eukaryota</taxon>
        <taxon>Metazoa</taxon>
        <taxon>Chordata</taxon>
        <taxon>Cephalochordata</taxon>
        <taxon>Leptocardii</taxon>
        <taxon>Amphioxiformes</taxon>
        <taxon>Branchiostomatidae</taxon>
        <taxon>Branchiostoma</taxon>
    </lineage>
</organism>
<keyword evidence="2" id="KW-0812">Transmembrane</keyword>
<dbReference type="InterPro" id="IPR013783">
    <property type="entry name" value="Ig-like_fold"/>
</dbReference>
<dbReference type="EMBL" id="GG666516">
    <property type="protein sequence ID" value="EEN59780.1"/>
    <property type="molecule type" value="Genomic_DNA"/>
</dbReference>
<name>C3YIQ6_BRAFL</name>
<dbReference type="Pfam" id="PF06312">
    <property type="entry name" value="Neurexophilin"/>
    <property type="match status" value="1"/>
</dbReference>
<feature type="transmembrane region" description="Helical" evidence="2">
    <location>
        <begin position="20"/>
        <end position="42"/>
    </location>
</feature>
<evidence type="ECO:0000259" key="3">
    <source>
        <dbReference type="Pfam" id="PF24536"/>
    </source>
</evidence>
<dbReference type="SUPFAM" id="SSF81296">
    <property type="entry name" value="E set domains"/>
    <property type="match status" value="1"/>
</dbReference>
<dbReference type="PROSITE" id="PS51257">
    <property type="entry name" value="PROKAR_LIPOPROTEIN"/>
    <property type="match status" value="1"/>
</dbReference>
<dbReference type="InterPro" id="IPR026845">
    <property type="entry name" value="NXPH/NXPE"/>
</dbReference>